<proteinExistence type="predicted"/>
<evidence type="ECO:0000313" key="3">
    <source>
        <dbReference type="EMBL" id="QHS79963.1"/>
    </source>
</evidence>
<dbReference type="SMART" id="SM00490">
    <property type="entry name" value="HELICc"/>
    <property type="match status" value="1"/>
</dbReference>
<dbReference type="SMART" id="SM00487">
    <property type="entry name" value="DEXDc"/>
    <property type="match status" value="1"/>
</dbReference>
<accession>A0A6C0AKF5</accession>
<dbReference type="GO" id="GO:0003677">
    <property type="term" value="F:DNA binding"/>
    <property type="evidence" value="ECO:0007669"/>
    <property type="project" value="InterPro"/>
</dbReference>
<dbReference type="Pfam" id="PF00271">
    <property type="entry name" value="Helicase_C"/>
    <property type="match status" value="1"/>
</dbReference>
<dbReference type="InterPro" id="IPR014001">
    <property type="entry name" value="Helicase_ATP-bd"/>
</dbReference>
<evidence type="ECO:0000259" key="2">
    <source>
        <dbReference type="SMART" id="SM00490"/>
    </source>
</evidence>
<dbReference type="GO" id="GO:0016787">
    <property type="term" value="F:hydrolase activity"/>
    <property type="evidence" value="ECO:0007669"/>
    <property type="project" value="InterPro"/>
</dbReference>
<evidence type="ECO:0008006" key="4">
    <source>
        <dbReference type="Google" id="ProtNLM"/>
    </source>
</evidence>
<reference evidence="3" key="1">
    <citation type="journal article" date="2020" name="Nature">
        <title>Giant virus diversity and host interactions through global metagenomics.</title>
        <authorList>
            <person name="Schulz F."/>
            <person name="Roux S."/>
            <person name="Paez-Espino D."/>
            <person name="Jungbluth S."/>
            <person name="Walsh D.A."/>
            <person name="Denef V.J."/>
            <person name="McMahon K.D."/>
            <person name="Konstantinidis K.T."/>
            <person name="Eloe-Fadrosh E.A."/>
            <person name="Kyrpides N.C."/>
            <person name="Woyke T."/>
        </authorList>
    </citation>
    <scope>NUCLEOTIDE SEQUENCE</scope>
    <source>
        <strain evidence="3">GVMAG-S-1035375-24</strain>
    </source>
</reference>
<organism evidence="3">
    <name type="scientific">viral metagenome</name>
    <dbReference type="NCBI Taxonomy" id="1070528"/>
    <lineage>
        <taxon>unclassified sequences</taxon>
        <taxon>metagenomes</taxon>
        <taxon>organismal metagenomes</taxon>
    </lineage>
</organism>
<dbReference type="EMBL" id="MN740664">
    <property type="protein sequence ID" value="QHS79963.1"/>
    <property type="molecule type" value="Genomic_DNA"/>
</dbReference>
<sequence>MSFVLPNRKAFADYITRIFLKYRKDDRDPLDAEDKGVDLCTKQSNSRELFPYQKLIRDYLMIETPYRGILLYHGLGSGKTCTSIAVGQSLMDTKTIWVLTPASLRENYKSELRKCGAPVYVLEQHWREKALNDQSRAEAKSLGISDGFIDRTGKYFVTVAGENPNYRDLPKTAQDIINAQVEDIIAQRFKFINYNGLNSKNIDTFVPKAAEGAEPPPSPFNDCVVIIDEVHNLISRIVNSSDIARRLYDSIYHATNCKIVGLSGTPVINRPNEIAYLMNLLRGPIERITIPFGKSTSWDEEKMKTAFKAIPDVDTIEFNAVKKYALLTRNPPHFRSVYNEAGDRIAVQYKKDIPFIPVGMDWVKSWEKKFQADVGADIAVDRVTTEDLECLPTKFEDFANMFLDGLNIKNPLLFAKRIQGLVSYFKGADERLIPKRVDDDKMLEKVNMSSEQFAQYLDVRFQEIKADAKKALSMNDDGGSYRVISRLACNFAVPPELKAITKTVEKEYKDVVKETDVPDKPEILAALKAQPARYLSAKALEAFSPKLLRMLTNIEETRKTGGNEWPNQFVYSQYRQLEGLGVFAAILDANGWQPYKITNKNGQWQEDEMADKPAYAFFSGEEKEEQREMMRQIINARYESNFPPSLKTSIEKRGKKLLCMLMATSSGAEGITLANVRHVHIMEPHWTPARHDQVIGRAIRICSHATLPMDQRTVRVSFYLSVISAAQSKSAEGPNVVAVRKADLELKRYEGEPPVETFMSTDEYLYEKVYEKDKVNQRISVLLKQSAVDCEIHRKLHSREKPQISCMRFDTTATGEDLAFKPNIKTDDLDDTYLRNMTRKKRRLQKLKIKDIVYFMDPDSKEIFDGQAFEDNQRLLRIGTKISDTQIKYWLS</sequence>
<dbReference type="SUPFAM" id="SSF52540">
    <property type="entry name" value="P-loop containing nucleoside triphosphate hydrolases"/>
    <property type="match status" value="2"/>
</dbReference>
<feature type="domain" description="Helicase ATP-binding" evidence="1">
    <location>
        <begin position="45"/>
        <end position="301"/>
    </location>
</feature>
<evidence type="ECO:0000259" key="1">
    <source>
        <dbReference type="SMART" id="SM00487"/>
    </source>
</evidence>
<feature type="domain" description="Helicase C-terminal" evidence="2">
    <location>
        <begin position="624"/>
        <end position="702"/>
    </location>
</feature>
<dbReference type="Pfam" id="PF04851">
    <property type="entry name" value="ResIII"/>
    <property type="match status" value="1"/>
</dbReference>
<dbReference type="InterPro" id="IPR050496">
    <property type="entry name" value="SNF2_RAD54_helicase_repair"/>
</dbReference>
<dbReference type="AlphaFoldDB" id="A0A6C0AKF5"/>
<dbReference type="PANTHER" id="PTHR45629:SF7">
    <property type="entry name" value="DNA EXCISION REPAIR PROTEIN ERCC-6-RELATED"/>
    <property type="match status" value="1"/>
</dbReference>
<name>A0A6C0AKF5_9ZZZZ</name>
<dbReference type="PANTHER" id="PTHR45629">
    <property type="entry name" value="SNF2/RAD54 FAMILY MEMBER"/>
    <property type="match status" value="1"/>
</dbReference>
<dbReference type="InterPro" id="IPR001650">
    <property type="entry name" value="Helicase_C-like"/>
</dbReference>
<dbReference type="InterPro" id="IPR006935">
    <property type="entry name" value="Helicase/UvrB_N"/>
</dbReference>
<protein>
    <recommendedName>
        <fullName evidence="4">Helicase ATP-binding domain-containing protein</fullName>
    </recommendedName>
</protein>
<dbReference type="InterPro" id="IPR027417">
    <property type="entry name" value="P-loop_NTPase"/>
</dbReference>
<dbReference type="GO" id="GO:0005524">
    <property type="term" value="F:ATP binding"/>
    <property type="evidence" value="ECO:0007669"/>
    <property type="project" value="InterPro"/>
</dbReference>
<dbReference type="Gene3D" id="3.40.50.300">
    <property type="entry name" value="P-loop containing nucleotide triphosphate hydrolases"/>
    <property type="match status" value="2"/>
</dbReference>